<evidence type="ECO:0008006" key="3">
    <source>
        <dbReference type="Google" id="ProtNLM"/>
    </source>
</evidence>
<accession>A0ABP8NB37</accession>
<gene>
    <name evidence="1" type="ORF">GCM10023189_40190</name>
</gene>
<evidence type="ECO:0000313" key="1">
    <source>
        <dbReference type="EMBL" id="GAA4462907.1"/>
    </source>
</evidence>
<organism evidence="1 2">
    <name type="scientific">Nibrella saemangeumensis</name>
    <dbReference type="NCBI Taxonomy" id="1084526"/>
    <lineage>
        <taxon>Bacteria</taxon>
        <taxon>Pseudomonadati</taxon>
        <taxon>Bacteroidota</taxon>
        <taxon>Cytophagia</taxon>
        <taxon>Cytophagales</taxon>
        <taxon>Spirosomataceae</taxon>
        <taxon>Nibrella</taxon>
    </lineage>
</organism>
<sequence length="200" mass="22073">MHNLRPVVTKTTAHEGLFEFLGEWDVEQRLFHSPGADPLIRKGKTTFNSIVSGLGSIMLTELEDENGVPFSSVSFFTWNVSSGKYEGYYLDTHSFGGFESLSGSPIANLPSSKATLEKHGIENANNLAVRRTWDGTASTPSVKEFKDGGMPQVSEVTRVPMRFIENKISNDLWVLLGCSTTSEGEELVVMENTYTRANKS</sequence>
<dbReference type="EMBL" id="BAABHD010000072">
    <property type="protein sequence ID" value="GAA4462907.1"/>
    <property type="molecule type" value="Genomic_DNA"/>
</dbReference>
<dbReference type="Proteomes" id="UP001501175">
    <property type="component" value="Unassembled WGS sequence"/>
</dbReference>
<reference evidence="2" key="1">
    <citation type="journal article" date="2019" name="Int. J. Syst. Evol. Microbiol.">
        <title>The Global Catalogue of Microorganisms (GCM) 10K type strain sequencing project: providing services to taxonomists for standard genome sequencing and annotation.</title>
        <authorList>
            <consortium name="The Broad Institute Genomics Platform"/>
            <consortium name="The Broad Institute Genome Sequencing Center for Infectious Disease"/>
            <person name="Wu L."/>
            <person name="Ma J."/>
        </authorList>
    </citation>
    <scope>NUCLEOTIDE SEQUENCE [LARGE SCALE GENOMIC DNA]</scope>
    <source>
        <strain evidence="2">JCM 17927</strain>
    </source>
</reference>
<name>A0ABP8NB37_9BACT</name>
<keyword evidence="2" id="KW-1185">Reference proteome</keyword>
<proteinExistence type="predicted"/>
<protein>
    <recommendedName>
        <fullName evidence="3">Lipocalin-like domain-containing protein</fullName>
    </recommendedName>
</protein>
<evidence type="ECO:0000313" key="2">
    <source>
        <dbReference type="Proteomes" id="UP001501175"/>
    </source>
</evidence>
<comment type="caution">
    <text evidence="1">The sequence shown here is derived from an EMBL/GenBank/DDBJ whole genome shotgun (WGS) entry which is preliminary data.</text>
</comment>